<evidence type="ECO:0000313" key="2">
    <source>
        <dbReference type="EMBL" id="GEU52503.1"/>
    </source>
</evidence>
<comment type="caution">
    <text evidence="2">The sequence shown here is derived from an EMBL/GenBank/DDBJ whole genome shotgun (WGS) entry which is preliminary data.</text>
</comment>
<evidence type="ECO:0000256" key="1">
    <source>
        <dbReference type="SAM" id="MobiDB-lite"/>
    </source>
</evidence>
<dbReference type="AlphaFoldDB" id="A0A6L2KSG2"/>
<accession>A0A6L2KSG2</accession>
<organism evidence="2">
    <name type="scientific">Tanacetum cinerariifolium</name>
    <name type="common">Dalmatian daisy</name>
    <name type="synonym">Chrysanthemum cinerariifolium</name>
    <dbReference type="NCBI Taxonomy" id="118510"/>
    <lineage>
        <taxon>Eukaryota</taxon>
        <taxon>Viridiplantae</taxon>
        <taxon>Streptophyta</taxon>
        <taxon>Embryophyta</taxon>
        <taxon>Tracheophyta</taxon>
        <taxon>Spermatophyta</taxon>
        <taxon>Magnoliopsida</taxon>
        <taxon>eudicotyledons</taxon>
        <taxon>Gunneridae</taxon>
        <taxon>Pentapetalae</taxon>
        <taxon>asterids</taxon>
        <taxon>campanulids</taxon>
        <taxon>Asterales</taxon>
        <taxon>Asteraceae</taxon>
        <taxon>Asteroideae</taxon>
        <taxon>Anthemideae</taxon>
        <taxon>Anthemidinae</taxon>
        <taxon>Tanacetum</taxon>
    </lineage>
</organism>
<feature type="region of interest" description="Disordered" evidence="1">
    <location>
        <begin position="69"/>
        <end position="98"/>
    </location>
</feature>
<dbReference type="EMBL" id="BKCJ010003024">
    <property type="protein sequence ID" value="GEU52503.1"/>
    <property type="molecule type" value="Genomic_DNA"/>
</dbReference>
<feature type="compositionally biased region" description="Polar residues" evidence="1">
    <location>
        <begin position="69"/>
        <end position="91"/>
    </location>
</feature>
<proteinExistence type="predicted"/>
<name>A0A6L2KSG2_TANCI</name>
<reference evidence="2" key="1">
    <citation type="journal article" date="2019" name="Sci. Rep.">
        <title>Draft genome of Tanacetum cinerariifolium, the natural source of mosquito coil.</title>
        <authorList>
            <person name="Yamashiro T."/>
            <person name="Shiraishi A."/>
            <person name="Satake H."/>
            <person name="Nakayama K."/>
        </authorList>
    </citation>
    <scope>NUCLEOTIDE SEQUENCE</scope>
</reference>
<sequence length="98" mass="10239">MSYLSEFEELNGGYVAFGGNPKGGKISGKGKIKTRYRDLSAEFQDCSENSSNEVNVAGSIVPTVGQNSLNSTNPFSVVGPSNTTASPTHGKSSFKDAS</sequence>
<gene>
    <name evidence="2" type="ORF">Tci_024481</name>
</gene>
<protein>
    <submittedName>
        <fullName evidence="2">Uncharacterized protein</fullName>
    </submittedName>
</protein>